<dbReference type="EMBL" id="KN830700">
    <property type="protein sequence ID" value="KIK72554.1"/>
    <property type="molecule type" value="Genomic_DNA"/>
</dbReference>
<gene>
    <name evidence="2" type="ORF">PAXRUDRAFT_29303</name>
</gene>
<proteinExistence type="predicted"/>
<protein>
    <submittedName>
        <fullName evidence="2">Unplaced genomic scaffold scaffold_5878, whole genome shotgun sequence</fullName>
    </submittedName>
</protein>
<feature type="region of interest" description="Disordered" evidence="1">
    <location>
        <begin position="46"/>
        <end position="86"/>
    </location>
</feature>
<evidence type="ECO:0000256" key="1">
    <source>
        <dbReference type="SAM" id="MobiDB-lite"/>
    </source>
</evidence>
<reference evidence="3" key="2">
    <citation type="submission" date="2015-01" db="EMBL/GenBank/DDBJ databases">
        <title>Evolutionary Origins and Diversification of the Mycorrhizal Mutualists.</title>
        <authorList>
            <consortium name="DOE Joint Genome Institute"/>
            <consortium name="Mycorrhizal Genomics Consortium"/>
            <person name="Kohler A."/>
            <person name="Kuo A."/>
            <person name="Nagy L.G."/>
            <person name="Floudas D."/>
            <person name="Copeland A."/>
            <person name="Barry K.W."/>
            <person name="Cichocki N."/>
            <person name="Veneault-Fourrey C."/>
            <person name="LaButti K."/>
            <person name="Lindquist E.A."/>
            <person name="Lipzen A."/>
            <person name="Lundell T."/>
            <person name="Morin E."/>
            <person name="Murat C."/>
            <person name="Riley R."/>
            <person name="Ohm R."/>
            <person name="Sun H."/>
            <person name="Tunlid A."/>
            <person name="Henrissat B."/>
            <person name="Grigoriev I.V."/>
            <person name="Hibbett D.S."/>
            <person name="Martin F."/>
        </authorList>
    </citation>
    <scope>NUCLEOTIDE SEQUENCE [LARGE SCALE GENOMIC DNA]</scope>
    <source>
        <strain evidence="3">Ve08.2h10</strain>
    </source>
</reference>
<sequence length="106" mass="12040">MTCLRLIILWPCLAKREVEHAAEARRLQHQAALVAEAALEMGAKSVHTPGDEDYEPNNNFESSVWMDTESEMDSDSDLERDDVAHAHRKAPDDTIFSAFQRIQMNN</sequence>
<keyword evidence="3" id="KW-1185">Reference proteome</keyword>
<name>A0A0D0CYM1_9AGAM</name>
<accession>A0A0D0CYM1</accession>
<organism evidence="2 3">
    <name type="scientific">Paxillus rubicundulus Ve08.2h10</name>
    <dbReference type="NCBI Taxonomy" id="930991"/>
    <lineage>
        <taxon>Eukaryota</taxon>
        <taxon>Fungi</taxon>
        <taxon>Dikarya</taxon>
        <taxon>Basidiomycota</taxon>
        <taxon>Agaricomycotina</taxon>
        <taxon>Agaricomycetes</taxon>
        <taxon>Agaricomycetidae</taxon>
        <taxon>Boletales</taxon>
        <taxon>Paxilineae</taxon>
        <taxon>Paxillaceae</taxon>
        <taxon>Paxillus</taxon>
    </lineage>
</organism>
<evidence type="ECO:0000313" key="3">
    <source>
        <dbReference type="Proteomes" id="UP000054538"/>
    </source>
</evidence>
<dbReference type="AlphaFoldDB" id="A0A0D0CYM1"/>
<feature type="compositionally biased region" description="Acidic residues" evidence="1">
    <location>
        <begin position="68"/>
        <end position="80"/>
    </location>
</feature>
<reference evidence="2 3" key="1">
    <citation type="submission" date="2014-04" db="EMBL/GenBank/DDBJ databases">
        <authorList>
            <consortium name="DOE Joint Genome Institute"/>
            <person name="Kuo A."/>
            <person name="Kohler A."/>
            <person name="Jargeat P."/>
            <person name="Nagy L.G."/>
            <person name="Floudas D."/>
            <person name="Copeland A."/>
            <person name="Barry K.W."/>
            <person name="Cichocki N."/>
            <person name="Veneault-Fourrey C."/>
            <person name="LaButti K."/>
            <person name="Lindquist E.A."/>
            <person name="Lipzen A."/>
            <person name="Lundell T."/>
            <person name="Morin E."/>
            <person name="Murat C."/>
            <person name="Sun H."/>
            <person name="Tunlid A."/>
            <person name="Henrissat B."/>
            <person name="Grigoriev I.V."/>
            <person name="Hibbett D.S."/>
            <person name="Martin F."/>
            <person name="Nordberg H.P."/>
            <person name="Cantor M.N."/>
            <person name="Hua S.X."/>
        </authorList>
    </citation>
    <scope>NUCLEOTIDE SEQUENCE [LARGE SCALE GENOMIC DNA]</scope>
    <source>
        <strain evidence="2 3">Ve08.2h10</strain>
    </source>
</reference>
<dbReference type="InParanoid" id="A0A0D0CYM1"/>
<dbReference type="Proteomes" id="UP000054538">
    <property type="component" value="Unassembled WGS sequence"/>
</dbReference>
<evidence type="ECO:0000313" key="2">
    <source>
        <dbReference type="EMBL" id="KIK72554.1"/>
    </source>
</evidence>
<dbReference type="HOGENOM" id="CLU_2224077_0_0_1"/>